<dbReference type="OrthoDB" id="686384at2759"/>
<dbReference type="InterPro" id="IPR014729">
    <property type="entry name" value="Rossmann-like_a/b/a_fold"/>
</dbReference>
<dbReference type="GO" id="GO:0017178">
    <property type="term" value="F:diphthine-ammonia ligase activity"/>
    <property type="evidence" value="ECO:0007669"/>
    <property type="project" value="UniProtKB-EC"/>
</dbReference>
<dbReference type="CDD" id="cd01994">
    <property type="entry name" value="AANH_PF0828-like"/>
    <property type="match status" value="1"/>
</dbReference>
<proteinExistence type="predicted"/>
<evidence type="ECO:0000313" key="8">
    <source>
        <dbReference type="RefSeq" id="XP_033461167.1"/>
    </source>
</evidence>
<evidence type="ECO:0000259" key="6">
    <source>
        <dbReference type="Pfam" id="PF01902"/>
    </source>
</evidence>
<evidence type="ECO:0000256" key="5">
    <source>
        <dbReference type="ARBA" id="ARBA00048108"/>
    </source>
</evidence>
<dbReference type="Pfam" id="PF01902">
    <property type="entry name" value="Diphthami_syn_2"/>
    <property type="match status" value="1"/>
</dbReference>
<dbReference type="PANTHER" id="PTHR12196">
    <property type="entry name" value="DOMAIN OF UNKNOWN FUNCTION 71 DUF71 -CONTAINING PROTEIN"/>
    <property type="match status" value="1"/>
</dbReference>
<dbReference type="InterPro" id="IPR002761">
    <property type="entry name" value="Diphthami_syn_dom"/>
</dbReference>
<evidence type="ECO:0000256" key="3">
    <source>
        <dbReference type="ARBA" id="ARBA00029814"/>
    </source>
</evidence>
<reference evidence="8" key="1">
    <citation type="submission" date="2020-01" db="EMBL/GenBank/DDBJ databases">
        <authorList>
            <consortium name="DOE Joint Genome Institute"/>
            <person name="Haridas S."/>
            <person name="Albert R."/>
            <person name="Binder M."/>
            <person name="Bloem J."/>
            <person name="Labutti K."/>
            <person name="Salamov A."/>
            <person name="Andreopoulos B."/>
            <person name="Baker S.E."/>
            <person name="Barry K."/>
            <person name="Bills G."/>
            <person name="Bluhm B.H."/>
            <person name="Cannon C."/>
            <person name="Castanera R."/>
            <person name="Culley D.E."/>
            <person name="Daum C."/>
            <person name="Ezra D."/>
            <person name="Gonzalez J.B."/>
            <person name="Henrissat B."/>
            <person name="Kuo A."/>
            <person name="Liang C."/>
            <person name="Lipzen A."/>
            <person name="Lutzoni F."/>
            <person name="Magnuson J."/>
            <person name="Mondo S."/>
            <person name="Nolan M."/>
            <person name="Ohm R."/>
            <person name="Pangilinan J."/>
            <person name="Park H.-J."/>
            <person name="Ramirez L."/>
            <person name="Alfaro M."/>
            <person name="Sun H."/>
            <person name="Tritt A."/>
            <person name="Yoshinaga Y."/>
            <person name="Zwiers L.-H."/>
            <person name="Turgeon B.G."/>
            <person name="Goodwin S.B."/>
            <person name="Spatafora J.W."/>
            <person name="Crous P.W."/>
            <person name="Grigoriev I.V."/>
        </authorList>
    </citation>
    <scope>NUCLEOTIDE SEQUENCE</scope>
    <source>
        <strain evidence="8">CBS 342.82</strain>
    </source>
</reference>
<organism evidence="8">
    <name type="scientific">Dissoconium aciculare CBS 342.82</name>
    <dbReference type="NCBI Taxonomy" id="1314786"/>
    <lineage>
        <taxon>Eukaryota</taxon>
        <taxon>Fungi</taxon>
        <taxon>Dikarya</taxon>
        <taxon>Ascomycota</taxon>
        <taxon>Pezizomycotina</taxon>
        <taxon>Dothideomycetes</taxon>
        <taxon>Dothideomycetidae</taxon>
        <taxon>Mycosphaerellales</taxon>
        <taxon>Dissoconiaceae</taxon>
        <taxon>Dissoconium</taxon>
    </lineage>
</organism>
<accession>A0A6J3M7V7</accession>
<dbReference type="Gene3D" id="3.30.1330.40">
    <property type="entry name" value="RutC-like"/>
    <property type="match status" value="2"/>
</dbReference>
<dbReference type="NCBIfam" id="TIGR00290">
    <property type="entry name" value="MJ0570_dom"/>
    <property type="match status" value="1"/>
</dbReference>
<dbReference type="AlphaFoldDB" id="A0A6J3M7V7"/>
<dbReference type="GO" id="GO:0017183">
    <property type="term" value="P:protein histidyl modification to diphthamide"/>
    <property type="evidence" value="ECO:0007669"/>
    <property type="project" value="TreeGrafter"/>
</dbReference>
<dbReference type="Pfam" id="PF01042">
    <property type="entry name" value="Ribonuc_L-PSP"/>
    <property type="match status" value="1"/>
</dbReference>
<comment type="catalytic activity">
    <reaction evidence="5">
        <text>diphthine-[translation elongation factor 2] + NH4(+) + ATP = diphthamide-[translation elongation factor 2] + AMP + diphosphate + H(+)</text>
        <dbReference type="Rhea" id="RHEA:19753"/>
        <dbReference type="Rhea" id="RHEA-COMP:10172"/>
        <dbReference type="Rhea" id="RHEA-COMP:10174"/>
        <dbReference type="ChEBI" id="CHEBI:15378"/>
        <dbReference type="ChEBI" id="CHEBI:16692"/>
        <dbReference type="ChEBI" id="CHEBI:28938"/>
        <dbReference type="ChEBI" id="CHEBI:30616"/>
        <dbReference type="ChEBI" id="CHEBI:33019"/>
        <dbReference type="ChEBI" id="CHEBI:82696"/>
        <dbReference type="ChEBI" id="CHEBI:456215"/>
        <dbReference type="EC" id="6.3.1.14"/>
    </reaction>
</comment>
<dbReference type="FunFam" id="3.40.50.620:FF:000145">
    <property type="entry name" value="ATP-binding domain containing protein"/>
    <property type="match status" value="1"/>
</dbReference>
<dbReference type="Proteomes" id="UP000504637">
    <property type="component" value="Unplaced"/>
</dbReference>
<evidence type="ECO:0000256" key="1">
    <source>
        <dbReference type="ARBA" id="ARBA00012089"/>
    </source>
</evidence>
<evidence type="ECO:0000256" key="2">
    <source>
        <dbReference type="ARBA" id="ARBA00018426"/>
    </source>
</evidence>
<dbReference type="SUPFAM" id="SSF55298">
    <property type="entry name" value="YjgF-like"/>
    <property type="match status" value="2"/>
</dbReference>
<dbReference type="EC" id="6.3.1.14" evidence="1"/>
<reference evidence="8" key="3">
    <citation type="submission" date="2025-08" db="UniProtKB">
        <authorList>
            <consortium name="RefSeq"/>
        </authorList>
    </citation>
    <scope>IDENTIFICATION</scope>
    <source>
        <strain evidence="8">CBS 342.82</strain>
    </source>
</reference>
<gene>
    <name evidence="8" type="ORF">K489DRAFT_378539</name>
</gene>
<dbReference type="CDD" id="cd06156">
    <property type="entry name" value="eu_AANH_C_2"/>
    <property type="match status" value="1"/>
</dbReference>
<dbReference type="GeneID" id="54362232"/>
<dbReference type="Gene3D" id="3.90.1490.10">
    <property type="entry name" value="putative n-type atp pyrophosphatase, domain 2"/>
    <property type="match status" value="1"/>
</dbReference>
<name>A0A6J3M7V7_9PEZI</name>
<feature type="domain" description="Diphthamide synthase" evidence="6">
    <location>
        <begin position="6"/>
        <end position="250"/>
    </location>
</feature>
<dbReference type="InterPro" id="IPR006175">
    <property type="entry name" value="YjgF/YER057c/UK114"/>
</dbReference>
<dbReference type="SUPFAM" id="SSF52402">
    <property type="entry name" value="Adenine nucleotide alpha hydrolases-like"/>
    <property type="match status" value="1"/>
</dbReference>
<dbReference type="InterPro" id="IPR035959">
    <property type="entry name" value="RutC-like_sf"/>
</dbReference>
<dbReference type="InterPro" id="IPR030662">
    <property type="entry name" value="DPH6/MJ0570"/>
</dbReference>
<protein>
    <recommendedName>
        <fullName evidence="2">Diphthine--ammonia ligase</fullName>
        <ecNumber evidence="1">6.3.1.14</ecNumber>
    </recommendedName>
    <alternativeName>
        <fullName evidence="3">Diphthamide synthase</fullName>
    </alternativeName>
    <alternativeName>
        <fullName evidence="4">Diphthamide synthetase</fullName>
    </alternativeName>
</protein>
<dbReference type="PANTHER" id="PTHR12196:SF2">
    <property type="entry name" value="DIPHTHINE--AMMONIA LIGASE"/>
    <property type="match status" value="1"/>
</dbReference>
<evidence type="ECO:0000256" key="4">
    <source>
        <dbReference type="ARBA" id="ARBA00031552"/>
    </source>
</evidence>
<dbReference type="RefSeq" id="XP_033461167.1">
    <property type="nucleotide sequence ID" value="XM_033604432.1"/>
</dbReference>
<dbReference type="Gene3D" id="3.40.50.620">
    <property type="entry name" value="HUPs"/>
    <property type="match status" value="1"/>
</dbReference>
<sequence>MGGLNVVALISGGKDSFFSMLHCQRNGHRIVALANLYPSQGGRDAAVEDSESYMYQTIGHAVIPQYQDALQLPLYRQEILGSAVNQAKSYGPATLGSSATSTESDETESLMPLLRKVLQAHPEINAVSSGAIMSDYQRTRVESVAIRLGLVPLSYLWQWPSLAGHSQSSLLEDMSTVGQDARIIKVASGGLDESFLWQNVADHRTITRLTNAARRFGAPDDGAVLGEGGEYETLCVAGPAPLWKGRIVINPESMQTVPGEAGSAAVRVLDSSVTPLTDCSPIVEVPKPAILDDPFQQIIDRLVENQTTQESSSEIKESLRPGKPFQTLDSVTDSVEQEGDVILLSALTGKGSSASEQTQSIMAEAVARVSNMGLQTSDIAYTTIILRDMHDFAAVNDAYRTYFTEPNPAARLTIACAEVLPADSLLMMSMTVAPGSREGLHVQSRSYWAPANIGPYSQAIRFPTNPQTPATDATVFVSGQIALEPASMDIYCPAHTSPAISFLHEAVLALQHLARIGKCMKVLFWTNPVAFVASTNDDDIQHRVQLARCVWKAYIESTAAGNDSPDVDEREDFDVWHLQNRRGPGRQQTIVHAVEGHESCGPLTVIVVDSLPRGAAIEWVGTGKHARTDMALPESFHLKDVLRTLERFSERFYADM</sequence>
<evidence type="ECO:0000313" key="7">
    <source>
        <dbReference type="Proteomes" id="UP000504637"/>
    </source>
</evidence>
<reference evidence="8" key="2">
    <citation type="submission" date="2020-04" db="EMBL/GenBank/DDBJ databases">
        <authorList>
            <consortium name="NCBI Genome Project"/>
        </authorList>
    </citation>
    <scope>NUCLEOTIDE SEQUENCE</scope>
    <source>
        <strain evidence="8">CBS 342.82</strain>
    </source>
</reference>
<keyword evidence="7" id="KW-1185">Reference proteome</keyword>